<dbReference type="InterPro" id="IPR012702">
    <property type="entry name" value="CP_lyase_PhnF"/>
</dbReference>
<reference evidence="5 6" key="1">
    <citation type="submission" date="2023-07" db="EMBL/GenBank/DDBJ databases">
        <title>Genomic Encyclopedia of Type Strains, Phase IV (KMG-IV): sequencing the most valuable type-strain genomes for metagenomic binning, comparative biology and taxonomic classification.</title>
        <authorList>
            <person name="Goeker M."/>
        </authorList>
    </citation>
    <scope>NUCLEOTIDE SEQUENCE [LARGE SCALE GENOMIC DNA]</scope>
    <source>
        <strain evidence="5 6">DSM 19619</strain>
    </source>
</reference>
<dbReference type="NCBIfam" id="TIGR02325">
    <property type="entry name" value="C_P_lyase_phnF"/>
    <property type="match status" value="1"/>
</dbReference>
<dbReference type="SMART" id="SM00345">
    <property type="entry name" value="HTH_GNTR"/>
    <property type="match status" value="1"/>
</dbReference>
<dbReference type="SMART" id="SM00866">
    <property type="entry name" value="UTRA"/>
    <property type="match status" value="1"/>
</dbReference>
<gene>
    <name evidence="5" type="ORF">QO011_004054</name>
</gene>
<keyword evidence="6" id="KW-1185">Reference proteome</keyword>
<proteinExistence type="predicted"/>
<evidence type="ECO:0000256" key="3">
    <source>
        <dbReference type="ARBA" id="ARBA00023163"/>
    </source>
</evidence>
<keyword evidence="3" id="KW-0804">Transcription</keyword>
<dbReference type="Gene3D" id="3.40.1410.10">
    <property type="entry name" value="Chorismate lyase-like"/>
    <property type="match status" value="1"/>
</dbReference>
<dbReference type="InterPro" id="IPR036388">
    <property type="entry name" value="WH-like_DNA-bd_sf"/>
</dbReference>
<dbReference type="InterPro" id="IPR028978">
    <property type="entry name" value="Chorismate_lyase_/UTRA_dom_sf"/>
</dbReference>
<dbReference type="InterPro" id="IPR050679">
    <property type="entry name" value="Bact_HTH_transcr_reg"/>
</dbReference>
<accession>A0ABU0J9U2</accession>
<dbReference type="PANTHER" id="PTHR44846:SF1">
    <property type="entry name" value="MANNOSYL-D-GLYCERATE TRANSPORT_METABOLISM SYSTEM REPRESSOR MNGR-RELATED"/>
    <property type="match status" value="1"/>
</dbReference>
<evidence type="ECO:0000313" key="6">
    <source>
        <dbReference type="Proteomes" id="UP001242480"/>
    </source>
</evidence>
<comment type="caution">
    <text evidence="5">The sequence shown here is derived from an EMBL/GenBank/DDBJ whole genome shotgun (WGS) entry which is preliminary data.</text>
</comment>
<dbReference type="RefSeq" id="WP_307275534.1">
    <property type="nucleotide sequence ID" value="NZ_JAUSVX010000007.1"/>
</dbReference>
<dbReference type="CDD" id="cd07377">
    <property type="entry name" value="WHTH_GntR"/>
    <property type="match status" value="1"/>
</dbReference>
<dbReference type="Proteomes" id="UP001242480">
    <property type="component" value="Unassembled WGS sequence"/>
</dbReference>
<dbReference type="Pfam" id="PF07702">
    <property type="entry name" value="UTRA"/>
    <property type="match status" value="1"/>
</dbReference>
<evidence type="ECO:0000256" key="2">
    <source>
        <dbReference type="ARBA" id="ARBA00023125"/>
    </source>
</evidence>
<evidence type="ECO:0000313" key="5">
    <source>
        <dbReference type="EMBL" id="MDQ0471035.1"/>
    </source>
</evidence>
<dbReference type="Gene3D" id="1.10.10.10">
    <property type="entry name" value="Winged helix-like DNA-binding domain superfamily/Winged helix DNA-binding domain"/>
    <property type="match status" value="1"/>
</dbReference>
<name>A0ABU0J9U2_9HYPH</name>
<dbReference type="PRINTS" id="PR00035">
    <property type="entry name" value="HTHGNTR"/>
</dbReference>
<dbReference type="InterPro" id="IPR011663">
    <property type="entry name" value="UTRA"/>
</dbReference>
<dbReference type="Pfam" id="PF00392">
    <property type="entry name" value="GntR"/>
    <property type="match status" value="1"/>
</dbReference>
<dbReference type="PROSITE" id="PS50949">
    <property type="entry name" value="HTH_GNTR"/>
    <property type="match status" value="1"/>
</dbReference>
<dbReference type="EMBL" id="JAUSVX010000007">
    <property type="protein sequence ID" value="MDQ0471035.1"/>
    <property type="molecule type" value="Genomic_DNA"/>
</dbReference>
<feature type="domain" description="HTH gntR-type" evidence="4">
    <location>
        <begin position="7"/>
        <end position="75"/>
    </location>
</feature>
<protein>
    <submittedName>
        <fullName evidence="5">GntR family phosphonate transport system transcriptional regulator</fullName>
    </submittedName>
</protein>
<organism evidence="5 6">
    <name type="scientific">Labrys wisconsinensis</name>
    <dbReference type="NCBI Taxonomy" id="425677"/>
    <lineage>
        <taxon>Bacteria</taxon>
        <taxon>Pseudomonadati</taxon>
        <taxon>Pseudomonadota</taxon>
        <taxon>Alphaproteobacteria</taxon>
        <taxon>Hyphomicrobiales</taxon>
        <taxon>Xanthobacteraceae</taxon>
        <taxon>Labrys</taxon>
    </lineage>
</organism>
<dbReference type="InterPro" id="IPR000524">
    <property type="entry name" value="Tscrpt_reg_HTH_GntR"/>
</dbReference>
<sequence length="244" mass="27382">MTQNDAHFPWRRVYSTLQTRIVRGVMAQGQQLPAENDLADEFQVHRNTVRRAIERLREQGLIRVQHGVGSFVREQTIVHSLGPQTKLSATLRRINRVETRRVLDSGRVRAGSEIGLALGVPATRFVHRIRMLNLIDDHAAILSNIYFPLPRLDGIGVALEETGSITEALRRCGVPKFTRRESRLSAAMLSQPDAALLEQPRSVPVLSVRNVNVDEEGRPVQFSHSLASSRWVEFVVQFDGVPTG</sequence>
<dbReference type="PANTHER" id="PTHR44846">
    <property type="entry name" value="MANNOSYL-D-GLYCERATE TRANSPORT/METABOLISM SYSTEM REPRESSOR MNGR-RELATED"/>
    <property type="match status" value="1"/>
</dbReference>
<dbReference type="SUPFAM" id="SSF46785">
    <property type="entry name" value="Winged helix' DNA-binding domain"/>
    <property type="match status" value="1"/>
</dbReference>
<evidence type="ECO:0000259" key="4">
    <source>
        <dbReference type="PROSITE" id="PS50949"/>
    </source>
</evidence>
<keyword evidence="1" id="KW-0805">Transcription regulation</keyword>
<keyword evidence="2" id="KW-0238">DNA-binding</keyword>
<evidence type="ECO:0000256" key="1">
    <source>
        <dbReference type="ARBA" id="ARBA00023015"/>
    </source>
</evidence>
<dbReference type="InterPro" id="IPR036390">
    <property type="entry name" value="WH_DNA-bd_sf"/>
</dbReference>
<dbReference type="SUPFAM" id="SSF64288">
    <property type="entry name" value="Chorismate lyase-like"/>
    <property type="match status" value="1"/>
</dbReference>